<keyword evidence="5" id="KW-0378">Hydrolase</keyword>
<dbReference type="Pfam" id="PF00657">
    <property type="entry name" value="Lipase_GDSL"/>
    <property type="match status" value="1"/>
</dbReference>
<comment type="similarity">
    <text evidence="2">Belongs to the 'GDSL' lipolytic enzyme family.</text>
</comment>
<dbReference type="PANTHER" id="PTHR45650:SF12">
    <property type="entry name" value="ZINC FINGER PROTEIN"/>
    <property type="match status" value="1"/>
</dbReference>
<evidence type="ECO:0000256" key="6">
    <source>
        <dbReference type="ARBA" id="ARBA00022963"/>
    </source>
</evidence>
<dbReference type="InterPro" id="IPR035669">
    <property type="entry name" value="SGNH_plant_lipase-like"/>
</dbReference>
<organism evidence="9 10">
    <name type="scientific">Papaver atlanticum</name>
    <dbReference type="NCBI Taxonomy" id="357466"/>
    <lineage>
        <taxon>Eukaryota</taxon>
        <taxon>Viridiplantae</taxon>
        <taxon>Streptophyta</taxon>
        <taxon>Embryophyta</taxon>
        <taxon>Tracheophyta</taxon>
        <taxon>Spermatophyta</taxon>
        <taxon>Magnoliopsida</taxon>
        <taxon>Ranunculales</taxon>
        <taxon>Papaveraceae</taxon>
        <taxon>Papaveroideae</taxon>
        <taxon>Papaver</taxon>
    </lineage>
</organism>
<dbReference type="GO" id="GO:0005576">
    <property type="term" value="C:extracellular region"/>
    <property type="evidence" value="ECO:0007669"/>
    <property type="project" value="UniProtKB-SubCell"/>
</dbReference>
<gene>
    <name evidence="9" type="ORF">MKW98_011707</name>
</gene>
<evidence type="ECO:0000313" key="10">
    <source>
        <dbReference type="Proteomes" id="UP001202328"/>
    </source>
</evidence>
<evidence type="ECO:0000256" key="3">
    <source>
        <dbReference type="ARBA" id="ARBA00022525"/>
    </source>
</evidence>
<evidence type="ECO:0000256" key="2">
    <source>
        <dbReference type="ARBA" id="ARBA00008668"/>
    </source>
</evidence>
<comment type="subcellular location">
    <subcellularLocation>
        <location evidence="1">Secreted</location>
    </subcellularLocation>
</comment>
<keyword evidence="3" id="KW-0964">Secreted</keyword>
<accession>A0AAD4S7U4</accession>
<reference evidence="9" key="1">
    <citation type="submission" date="2022-04" db="EMBL/GenBank/DDBJ databases">
        <title>A functionally conserved STORR gene fusion in Papaver species that diverged 16.8 million years ago.</title>
        <authorList>
            <person name="Catania T."/>
        </authorList>
    </citation>
    <scope>NUCLEOTIDE SEQUENCE</scope>
    <source>
        <strain evidence="9">S-188037</strain>
    </source>
</reference>
<evidence type="ECO:0008006" key="11">
    <source>
        <dbReference type="Google" id="ProtNLM"/>
    </source>
</evidence>
<evidence type="ECO:0000256" key="5">
    <source>
        <dbReference type="ARBA" id="ARBA00022801"/>
    </source>
</evidence>
<dbReference type="GO" id="GO:0016042">
    <property type="term" value="P:lipid catabolic process"/>
    <property type="evidence" value="ECO:0007669"/>
    <property type="project" value="UniProtKB-KW"/>
</dbReference>
<feature type="signal peptide" evidence="8">
    <location>
        <begin position="1"/>
        <end position="27"/>
    </location>
</feature>
<feature type="chain" id="PRO_5042066768" description="GDSL esterase/lipase" evidence="8">
    <location>
        <begin position="28"/>
        <end position="417"/>
    </location>
</feature>
<dbReference type="Gene3D" id="3.40.50.1110">
    <property type="entry name" value="SGNH hydrolase"/>
    <property type="match status" value="1"/>
</dbReference>
<protein>
    <recommendedName>
        <fullName evidence="11">GDSL esterase/lipase</fullName>
    </recommendedName>
</protein>
<dbReference type="InterPro" id="IPR051238">
    <property type="entry name" value="GDSL_esterase/lipase"/>
</dbReference>
<dbReference type="Proteomes" id="UP001202328">
    <property type="component" value="Unassembled WGS sequence"/>
</dbReference>
<dbReference type="InterPro" id="IPR001087">
    <property type="entry name" value="GDSL"/>
</dbReference>
<evidence type="ECO:0000256" key="1">
    <source>
        <dbReference type="ARBA" id="ARBA00004613"/>
    </source>
</evidence>
<keyword evidence="7" id="KW-0443">Lipid metabolism</keyword>
<dbReference type="AlphaFoldDB" id="A0AAD4S7U4"/>
<keyword evidence="10" id="KW-1185">Reference proteome</keyword>
<name>A0AAD4S7U4_9MAGN</name>
<comment type="caution">
    <text evidence="9">The sequence shown here is derived from an EMBL/GenBank/DDBJ whole genome shotgun (WGS) entry which is preliminary data.</text>
</comment>
<evidence type="ECO:0000256" key="7">
    <source>
        <dbReference type="ARBA" id="ARBA00023098"/>
    </source>
</evidence>
<dbReference type="PANTHER" id="PTHR45650">
    <property type="entry name" value="GDSL-LIKE LIPASE/ACYLHYDROLASE-RELATED"/>
    <property type="match status" value="1"/>
</dbReference>
<proteinExistence type="inferred from homology"/>
<dbReference type="EMBL" id="JAJJMB010012966">
    <property type="protein sequence ID" value="KAI3872215.1"/>
    <property type="molecule type" value="Genomic_DNA"/>
</dbReference>
<dbReference type="GO" id="GO:0016788">
    <property type="term" value="F:hydrolase activity, acting on ester bonds"/>
    <property type="evidence" value="ECO:0007669"/>
    <property type="project" value="InterPro"/>
</dbReference>
<evidence type="ECO:0000256" key="4">
    <source>
        <dbReference type="ARBA" id="ARBA00022729"/>
    </source>
</evidence>
<evidence type="ECO:0000256" key="8">
    <source>
        <dbReference type="SAM" id="SignalP"/>
    </source>
</evidence>
<keyword evidence="4 8" id="KW-0732">Signal</keyword>
<keyword evidence="6" id="KW-0442">Lipid degradation</keyword>
<dbReference type="InterPro" id="IPR036514">
    <property type="entry name" value="SGNH_hydro_sf"/>
</dbReference>
<dbReference type="CDD" id="cd01837">
    <property type="entry name" value="SGNH_plant_lipase_like"/>
    <property type="match status" value="1"/>
</dbReference>
<sequence>MGSHGIHSLTFTILSFLWLTSMESCFSQVDQQDPQVPGFFIFGDSLVDNGNNNGILSLARANYAPYGIDFPEGASGRFNNGLTMVDVLAQLLGLPNLIPPYARTRGPALLRGANFASGASGIRDETGNNLGAHVSMNQQVANFARVVQQMRRAFRGDNNAMNAYLSKCIFYCGLGSNDYLNNYFMTSFYATSRQYTPAAYAASLLQDYSRQLTQLYQLGARKIVVTAVGGIGCIPYQLARVNPRNRTANSQCNEDINKAIYIFNSGLLNLVKSFNNGRLPGAQFVYLNIIESAKDLVTNGAAYGFEVFDKGCCGVGRNNGEITCLPLQRPCPDRSKYLFWDAFHPTEAANIILGKKAFSSNSATDEDFLNLESYAQKETCSEELLVETLVKKGLQGVSLLSYGSTSTSPTNVKLALT</sequence>
<evidence type="ECO:0000313" key="9">
    <source>
        <dbReference type="EMBL" id="KAI3872215.1"/>
    </source>
</evidence>